<accession>A0AAW9C7G1</accession>
<dbReference type="PRINTS" id="PR00039">
    <property type="entry name" value="HTHLYSR"/>
</dbReference>
<gene>
    <name evidence="6" type="ORF">QWU01_15695</name>
</gene>
<evidence type="ECO:0000256" key="2">
    <source>
        <dbReference type="ARBA" id="ARBA00023015"/>
    </source>
</evidence>
<evidence type="ECO:0000259" key="5">
    <source>
        <dbReference type="PROSITE" id="PS50931"/>
    </source>
</evidence>
<proteinExistence type="inferred from homology"/>
<dbReference type="PANTHER" id="PTHR30537:SF5">
    <property type="entry name" value="HTH-TYPE TRANSCRIPTIONAL ACTIVATOR TTDR-RELATED"/>
    <property type="match status" value="1"/>
</dbReference>
<dbReference type="InterPro" id="IPR000847">
    <property type="entry name" value="LysR_HTH_N"/>
</dbReference>
<comment type="caution">
    <text evidence="6">The sequence shown here is derived from an EMBL/GenBank/DDBJ whole genome shotgun (WGS) entry which is preliminary data.</text>
</comment>
<dbReference type="Gene3D" id="1.10.10.10">
    <property type="entry name" value="Winged helix-like DNA-binding domain superfamily/Winged helix DNA-binding domain"/>
    <property type="match status" value="1"/>
</dbReference>
<evidence type="ECO:0000256" key="1">
    <source>
        <dbReference type="ARBA" id="ARBA00009437"/>
    </source>
</evidence>
<reference evidence="6" key="1">
    <citation type="journal article" date="2023" name="J Glob Antimicrob Resist">
        <title>Emergence of NDM-1 and KPC-3 carbapenemases in Kluyvera cryocrescens: Investigating genetic heterogeneity and acquisition routes of blaNDM-1 in Enterobacterales species in Portugal.</title>
        <authorList>
            <person name="Loiodice M."/>
            <person name="Ribeiro M."/>
            <person name="Peixe L."/>
            <person name="Novais A."/>
        </authorList>
    </citation>
    <scope>NUCLEOTIDE SEQUENCE</scope>
    <source>
        <strain evidence="6">K629</strain>
    </source>
</reference>
<keyword evidence="3" id="KW-0238">DNA-binding</keyword>
<dbReference type="Pfam" id="PF03466">
    <property type="entry name" value="LysR_substrate"/>
    <property type="match status" value="1"/>
</dbReference>
<dbReference type="GO" id="GO:0003677">
    <property type="term" value="F:DNA binding"/>
    <property type="evidence" value="ECO:0007669"/>
    <property type="project" value="UniProtKB-KW"/>
</dbReference>
<evidence type="ECO:0000313" key="6">
    <source>
        <dbReference type="EMBL" id="MDW3778251.1"/>
    </source>
</evidence>
<dbReference type="SUPFAM" id="SSF46785">
    <property type="entry name" value="Winged helix' DNA-binding domain"/>
    <property type="match status" value="1"/>
</dbReference>
<dbReference type="InterPro" id="IPR058163">
    <property type="entry name" value="LysR-type_TF_proteobact-type"/>
</dbReference>
<evidence type="ECO:0000256" key="3">
    <source>
        <dbReference type="ARBA" id="ARBA00023125"/>
    </source>
</evidence>
<dbReference type="RefSeq" id="WP_318242753.1">
    <property type="nucleotide sequence ID" value="NZ_JAUEQX010000013.1"/>
</dbReference>
<sequence length="312" mass="34999">MTQRLNDIMISSIDLFCLAAEHQSFTVAAQAAGISPAAVSKTISRLEERLGIPLFIRSTRQVRLTDAGRQYAAQCRAAMTLLHNAELQATGKQEAPSGTVRISLPAAYAHWRLFPLIPLFQQRYPLVKLEFHVSNRCVNFSRDDYDLAIRGNELDDSSLIARKLEDAELLMVASPGYLGQHPPLKSLDCLSSHQCIQFVLPGSGRQAGWLVRIGEKRKEITLKGNLLCSEDYLAGVSLAKHGAGIYQIYRFVVADALERNELQEVLPEMNRATRPFYLVYPQAQHMPHRIRVFIEFIIDNLRQTESAIVGRA</sequence>
<dbReference type="Gene3D" id="3.40.190.290">
    <property type="match status" value="1"/>
</dbReference>
<protein>
    <submittedName>
        <fullName evidence="6">LysR family transcriptional regulator</fullName>
    </submittedName>
</protein>
<dbReference type="GO" id="GO:0003700">
    <property type="term" value="F:DNA-binding transcription factor activity"/>
    <property type="evidence" value="ECO:0007669"/>
    <property type="project" value="InterPro"/>
</dbReference>
<dbReference type="InterPro" id="IPR036388">
    <property type="entry name" value="WH-like_DNA-bd_sf"/>
</dbReference>
<dbReference type="Proteomes" id="UP001276300">
    <property type="component" value="Unassembled WGS sequence"/>
</dbReference>
<dbReference type="AlphaFoldDB" id="A0AAW9C7G1"/>
<dbReference type="PROSITE" id="PS50931">
    <property type="entry name" value="HTH_LYSR"/>
    <property type="match status" value="1"/>
</dbReference>
<dbReference type="PANTHER" id="PTHR30537">
    <property type="entry name" value="HTH-TYPE TRANSCRIPTIONAL REGULATOR"/>
    <property type="match status" value="1"/>
</dbReference>
<comment type="similarity">
    <text evidence="1">Belongs to the LysR transcriptional regulatory family.</text>
</comment>
<dbReference type="InterPro" id="IPR005119">
    <property type="entry name" value="LysR_subst-bd"/>
</dbReference>
<evidence type="ECO:0000256" key="4">
    <source>
        <dbReference type="ARBA" id="ARBA00023163"/>
    </source>
</evidence>
<name>A0AAW9C7G1_KLUCR</name>
<dbReference type="SUPFAM" id="SSF53850">
    <property type="entry name" value="Periplasmic binding protein-like II"/>
    <property type="match status" value="1"/>
</dbReference>
<organism evidence="6 7">
    <name type="scientific">Kluyvera cryocrescens</name>
    <name type="common">Kluyvera citrophila</name>
    <dbReference type="NCBI Taxonomy" id="580"/>
    <lineage>
        <taxon>Bacteria</taxon>
        <taxon>Pseudomonadati</taxon>
        <taxon>Pseudomonadota</taxon>
        <taxon>Gammaproteobacteria</taxon>
        <taxon>Enterobacterales</taxon>
        <taxon>Enterobacteriaceae</taxon>
        <taxon>Kluyvera</taxon>
    </lineage>
</organism>
<dbReference type="CDD" id="cd08422">
    <property type="entry name" value="PBP2_CrgA_like"/>
    <property type="match status" value="1"/>
</dbReference>
<dbReference type="FunFam" id="1.10.10.10:FF:000001">
    <property type="entry name" value="LysR family transcriptional regulator"/>
    <property type="match status" value="1"/>
</dbReference>
<dbReference type="EMBL" id="JAUEQX010000013">
    <property type="protein sequence ID" value="MDW3778251.1"/>
    <property type="molecule type" value="Genomic_DNA"/>
</dbReference>
<evidence type="ECO:0000313" key="7">
    <source>
        <dbReference type="Proteomes" id="UP001276300"/>
    </source>
</evidence>
<feature type="domain" description="HTH lysR-type" evidence="5">
    <location>
        <begin position="16"/>
        <end position="65"/>
    </location>
</feature>
<dbReference type="Pfam" id="PF00126">
    <property type="entry name" value="HTH_1"/>
    <property type="match status" value="1"/>
</dbReference>
<keyword evidence="2" id="KW-0805">Transcription regulation</keyword>
<dbReference type="InterPro" id="IPR036390">
    <property type="entry name" value="WH_DNA-bd_sf"/>
</dbReference>
<keyword evidence="4" id="KW-0804">Transcription</keyword>